<dbReference type="Proteomes" id="UP001139226">
    <property type="component" value="Unassembled WGS sequence"/>
</dbReference>
<evidence type="ECO:0000256" key="1">
    <source>
        <dbReference type="SAM" id="SignalP"/>
    </source>
</evidence>
<reference evidence="2" key="1">
    <citation type="submission" date="2022-03" db="EMBL/GenBank/DDBJ databases">
        <title>Gramella crocea sp. nov., isolated from activated sludge of a seafood processing plant.</title>
        <authorList>
            <person name="Zhang X."/>
        </authorList>
    </citation>
    <scope>NUCLEOTIDE SEQUENCE</scope>
    <source>
        <strain evidence="2">YJ019</strain>
    </source>
</reference>
<dbReference type="PROSITE" id="PS51257">
    <property type="entry name" value="PROKAR_LIPOPROTEIN"/>
    <property type="match status" value="1"/>
</dbReference>
<feature type="chain" id="PRO_5040751704" evidence="1">
    <location>
        <begin position="25"/>
        <end position="197"/>
    </location>
</feature>
<evidence type="ECO:0000313" key="2">
    <source>
        <dbReference type="EMBL" id="MCH4824567.1"/>
    </source>
</evidence>
<dbReference type="EMBL" id="JAKVTV010000007">
    <property type="protein sequence ID" value="MCH4824567.1"/>
    <property type="molecule type" value="Genomic_DNA"/>
</dbReference>
<comment type="caution">
    <text evidence="2">The sequence shown here is derived from an EMBL/GenBank/DDBJ whole genome shotgun (WGS) entry which is preliminary data.</text>
</comment>
<protein>
    <submittedName>
        <fullName evidence="2">DUF6252 family protein</fullName>
    </submittedName>
</protein>
<organism evidence="2 3">
    <name type="scientific">Christiangramia lutea</name>
    <dbReference type="NCBI Taxonomy" id="1607951"/>
    <lineage>
        <taxon>Bacteria</taxon>
        <taxon>Pseudomonadati</taxon>
        <taxon>Bacteroidota</taxon>
        <taxon>Flavobacteriia</taxon>
        <taxon>Flavobacteriales</taxon>
        <taxon>Flavobacteriaceae</taxon>
        <taxon>Christiangramia</taxon>
    </lineage>
</organism>
<keyword evidence="3" id="KW-1185">Reference proteome</keyword>
<name>A0A9X1V4R5_9FLAO</name>
<evidence type="ECO:0000313" key="3">
    <source>
        <dbReference type="Proteomes" id="UP001139226"/>
    </source>
</evidence>
<gene>
    <name evidence="2" type="ORF">ML462_15445</name>
</gene>
<accession>A0A9X1V4R5</accession>
<feature type="signal peptide" evidence="1">
    <location>
        <begin position="1"/>
        <end position="24"/>
    </location>
</feature>
<keyword evidence="1" id="KW-0732">Signal</keyword>
<dbReference type="AlphaFoldDB" id="A0A9X1V4R5"/>
<dbReference type="RefSeq" id="WP_240714735.1">
    <property type="nucleotide sequence ID" value="NZ_JAKVTV010000007.1"/>
</dbReference>
<proteinExistence type="predicted"/>
<sequence length="197" mass="22248">MKTFYSKILILVLSLIIFSCSTNDDDGTNSDLPEITSEGAYTFGCKINGQVFLPKNDQGCLNCGSPNPLRLGYSQDRENDEYHLSVIARNDINGDASINLDLYLDEPLEERVYDLSESYIPSIDRTWPNASSSIYREISGETINSYFKTTSEVTGTLEIIEINESERFIAGIFQFQAINEEGKVLNFTDGRFDIRIY</sequence>